<dbReference type="EMBL" id="JAUTBA010000001">
    <property type="protein sequence ID" value="MDQ1150657.1"/>
    <property type="molecule type" value="Genomic_DNA"/>
</dbReference>
<accession>A0ABU0U6T2</accession>
<dbReference type="RefSeq" id="WP_307186266.1">
    <property type="nucleotide sequence ID" value="NZ_JAUTBA010000001.1"/>
</dbReference>
<evidence type="ECO:0000313" key="2">
    <source>
        <dbReference type="Proteomes" id="UP001244640"/>
    </source>
</evidence>
<dbReference type="Proteomes" id="UP001244640">
    <property type="component" value="Unassembled WGS sequence"/>
</dbReference>
<gene>
    <name evidence="1" type="ORF">QE382_002641</name>
</gene>
<reference evidence="1 2" key="1">
    <citation type="submission" date="2023-07" db="EMBL/GenBank/DDBJ databases">
        <title>Functional and genomic diversity of the sorghum phyllosphere microbiome.</title>
        <authorList>
            <person name="Shade A."/>
        </authorList>
    </citation>
    <scope>NUCLEOTIDE SEQUENCE [LARGE SCALE GENOMIC DNA]</scope>
    <source>
        <strain evidence="1 2">SORGH_AS_0892</strain>
    </source>
</reference>
<keyword evidence="2" id="KW-1185">Reference proteome</keyword>
<sequence length="208" mass="23310">MKNIIPEQKDGKRLDCFESLEFPSEAIASMAFDLAVDNLKNVNQWYELAELPAAVFQLTSGYGTPIERLLELHDYIRLDIPGPGLPSSGGYDWVTVVNIMSEKTADYKVFAITLKPCPDPSHPDDKNTAHFFEGISSSTFLIEQRRNSLLFQYAGRNEIINVDNENLSDNIRNYFVGLAAKLGASYPQWKSLIKGMANAVAKKFDVQL</sequence>
<proteinExistence type="predicted"/>
<name>A0ABU0U6T2_9SPHI</name>
<comment type="caution">
    <text evidence="1">The sequence shown here is derived from an EMBL/GenBank/DDBJ whole genome shotgun (WGS) entry which is preliminary data.</text>
</comment>
<organism evidence="1 2">
    <name type="scientific">Sphingobacterium zeae</name>
    <dbReference type="NCBI Taxonomy" id="1776859"/>
    <lineage>
        <taxon>Bacteria</taxon>
        <taxon>Pseudomonadati</taxon>
        <taxon>Bacteroidota</taxon>
        <taxon>Sphingobacteriia</taxon>
        <taxon>Sphingobacteriales</taxon>
        <taxon>Sphingobacteriaceae</taxon>
        <taxon>Sphingobacterium</taxon>
    </lineage>
</organism>
<protein>
    <submittedName>
        <fullName evidence="1">Uncharacterized protein</fullName>
    </submittedName>
</protein>
<evidence type="ECO:0000313" key="1">
    <source>
        <dbReference type="EMBL" id="MDQ1150657.1"/>
    </source>
</evidence>